<keyword evidence="3" id="KW-1185">Reference proteome</keyword>
<evidence type="ECO:0000313" key="3">
    <source>
        <dbReference type="Proteomes" id="UP001138961"/>
    </source>
</evidence>
<reference evidence="2" key="1">
    <citation type="submission" date="2021-10" db="EMBL/GenBank/DDBJ databases">
        <title>Loktanella gaetbuli sp. nov., isolated from a tidal flat.</title>
        <authorList>
            <person name="Park S."/>
            <person name="Yoon J.-H."/>
        </authorList>
    </citation>
    <scope>NUCLEOTIDE SEQUENCE</scope>
    <source>
        <strain evidence="2">TSTF-M6</strain>
    </source>
</reference>
<comment type="caution">
    <text evidence="2">The sequence shown here is derived from an EMBL/GenBank/DDBJ whole genome shotgun (WGS) entry which is preliminary data.</text>
</comment>
<gene>
    <name evidence="2" type="ORF">LGQ03_02660</name>
</gene>
<dbReference type="Proteomes" id="UP001138961">
    <property type="component" value="Unassembled WGS sequence"/>
</dbReference>
<keyword evidence="1" id="KW-0732">Signal</keyword>
<evidence type="ECO:0000313" key="2">
    <source>
        <dbReference type="EMBL" id="MCB5198132.1"/>
    </source>
</evidence>
<organism evidence="2 3">
    <name type="scientific">Loktanella gaetbuli</name>
    <dbReference type="NCBI Taxonomy" id="2881335"/>
    <lineage>
        <taxon>Bacteria</taxon>
        <taxon>Pseudomonadati</taxon>
        <taxon>Pseudomonadota</taxon>
        <taxon>Alphaproteobacteria</taxon>
        <taxon>Rhodobacterales</taxon>
        <taxon>Roseobacteraceae</taxon>
        <taxon>Loktanella</taxon>
    </lineage>
</organism>
<name>A0ABS8BQY8_9RHOB</name>
<feature type="signal peptide" evidence="1">
    <location>
        <begin position="1"/>
        <end position="17"/>
    </location>
</feature>
<dbReference type="RefSeq" id="WP_226747129.1">
    <property type="nucleotide sequence ID" value="NZ_JAJATZ010000001.1"/>
</dbReference>
<evidence type="ECO:0000256" key="1">
    <source>
        <dbReference type="SAM" id="SignalP"/>
    </source>
</evidence>
<proteinExistence type="predicted"/>
<dbReference type="EMBL" id="JAJATZ010000001">
    <property type="protein sequence ID" value="MCB5198132.1"/>
    <property type="molecule type" value="Genomic_DNA"/>
</dbReference>
<protein>
    <submittedName>
        <fullName evidence="2">Transferrin-binding protein-like solute binding protein</fullName>
    </submittedName>
</protein>
<accession>A0ABS8BQY8</accession>
<sequence>MPLFRCVALSAICLVTACGGGGGGTTEAAAAASAAAGTTASKAAETTKTATAVKSYTLLRNEGATLFAAYEDQLNSDRFTDPGDLPGGGKASFDGVAGYVVGAVQSLSEEALIANPDYLSRVDLAIDFGADRITGSFDDFVDARTQKEIKGALDIDAQINRSANLTSEVSVTGSAAGRISGSGLNGDVTLDLNGDFLSDGAALSGRLEGTGQTSDGLRNVQGAFIATD</sequence>
<dbReference type="PROSITE" id="PS51257">
    <property type="entry name" value="PROKAR_LIPOPROTEIN"/>
    <property type="match status" value="1"/>
</dbReference>
<feature type="chain" id="PRO_5047134473" evidence="1">
    <location>
        <begin position="18"/>
        <end position="228"/>
    </location>
</feature>